<feature type="domain" description="LIM zinc-binding" evidence="7">
    <location>
        <begin position="181"/>
        <end position="250"/>
    </location>
</feature>
<evidence type="ECO:0000256" key="3">
    <source>
        <dbReference type="ARBA" id="ARBA00022833"/>
    </source>
</evidence>
<keyword evidence="9" id="KW-1185">Reference proteome</keyword>
<evidence type="ECO:0000313" key="9">
    <source>
        <dbReference type="Proteomes" id="UP000198287"/>
    </source>
</evidence>
<keyword evidence="4 5" id="KW-0440">LIM domain</keyword>
<dbReference type="Pfam" id="PF00412">
    <property type="entry name" value="LIM"/>
    <property type="match status" value="2"/>
</dbReference>
<dbReference type="AlphaFoldDB" id="A0A226D262"/>
<name>A0A226D262_FOLCA</name>
<organism evidence="8 9">
    <name type="scientific">Folsomia candida</name>
    <name type="common">Springtail</name>
    <dbReference type="NCBI Taxonomy" id="158441"/>
    <lineage>
        <taxon>Eukaryota</taxon>
        <taxon>Metazoa</taxon>
        <taxon>Ecdysozoa</taxon>
        <taxon>Arthropoda</taxon>
        <taxon>Hexapoda</taxon>
        <taxon>Collembola</taxon>
        <taxon>Entomobryomorpha</taxon>
        <taxon>Isotomoidea</taxon>
        <taxon>Isotomidae</taxon>
        <taxon>Proisotominae</taxon>
        <taxon>Folsomia</taxon>
    </lineage>
</organism>
<evidence type="ECO:0000256" key="1">
    <source>
        <dbReference type="ARBA" id="ARBA00022723"/>
    </source>
</evidence>
<feature type="domain" description="LIM zinc-binding" evidence="7">
    <location>
        <begin position="117"/>
        <end position="179"/>
    </location>
</feature>
<evidence type="ECO:0000256" key="6">
    <source>
        <dbReference type="SAM" id="MobiDB-lite"/>
    </source>
</evidence>
<evidence type="ECO:0000256" key="4">
    <source>
        <dbReference type="ARBA" id="ARBA00023038"/>
    </source>
</evidence>
<dbReference type="PROSITE" id="PS50023">
    <property type="entry name" value="LIM_DOMAIN_2"/>
    <property type="match status" value="2"/>
</dbReference>
<feature type="region of interest" description="Disordered" evidence="6">
    <location>
        <begin position="1"/>
        <end position="88"/>
    </location>
</feature>
<dbReference type="SUPFAM" id="SSF57716">
    <property type="entry name" value="Glucocorticoid receptor-like (DNA-binding domain)"/>
    <property type="match status" value="4"/>
</dbReference>
<dbReference type="Gene3D" id="2.10.110.10">
    <property type="entry name" value="Cysteine Rich Protein"/>
    <property type="match status" value="2"/>
</dbReference>
<dbReference type="OMA" id="CTCCGAM"/>
<feature type="compositionally biased region" description="Gly residues" evidence="6">
    <location>
        <begin position="7"/>
        <end position="22"/>
    </location>
</feature>
<feature type="compositionally biased region" description="Basic residues" evidence="6">
    <location>
        <begin position="61"/>
        <end position="76"/>
    </location>
</feature>
<reference evidence="8 9" key="1">
    <citation type="submission" date="2015-12" db="EMBL/GenBank/DDBJ databases">
        <title>The genome of Folsomia candida.</title>
        <authorList>
            <person name="Faddeeva A."/>
            <person name="Derks M.F."/>
            <person name="Anvar Y."/>
            <person name="Smit S."/>
            <person name="Van Straalen N."/>
            <person name="Roelofs D."/>
        </authorList>
    </citation>
    <scope>NUCLEOTIDE SEQUENCE [LARGE SCALE GENOMIC DNA]</scope>
    <source>
        <strain evidence="8 9">VU population</strain>
        <tissue evidence="8">Whole body</tissue>
    </source>
</reference>
<proteinExistence type="predicted"/>
<feature type="region of interest" description="Disordered" evidence="6">
    <location>
        <begin position="255"/>
        <end position="284"/>
    </location>
</feature>
<dbReference type="SMART" id="SM00132">
    <property type="entry name" value="LIM"/>
    <property type="match status" value="2"/>
</dbReference>
<dbReference type="PANTHER" id="PTHR45787:SF13">
    <property type="entry name" value="LD11652P"/>
    <property type="match status" value="1"/>
</dbReference>
<dbReference type="OrthoDB" id="6352355at2759"/>
<evidence type="ECO:0000256" key="5">
    <source>
        <dbReference type="PROSITE-ProRule" id="PRU00125"/>
    </source>
</evidence>
<evidence type="ECO:0000313" key="8">
    <source>
        <dbReference type="EMBL" id="OXA38964.1"/>
    </source>
</evidence>
<evidence type="ECO:0000256" key="2">
    <source>
        <dbReference type="ARBA" id="ARBA00022737"/>
    </source>
</evidence>
<dbReference type="Proteomes" id="UP000198287">
    <property type="component" value="Unassembled WGS sequence"/>
</dbReference>
<sequence length="284" mass="29805">MLNNGGLNSGGSSCGSSSGGMGTPDLYNGGPSPTSSSSDYPPAPTSASNFPQQHYAQLPPHHPHHRSHHPHHPHHQQQHDHGPLGNGGGGGLGHHSGGICSQMSLNQGACPQDSKIRSCGGCGDGILDRVLFEAWDRYWHHSCLKCALCGCQLADIGPTCFSRDGMMLCKQDYVKMFGVKGACRGCGQHIPSNEFVMRAGSSPMGGPTMVFHVGCFTCSKCCKTLATGDRYSVLNGALFCEQDALKVMKQNGIGSPGNGSVAATNGPTPAPRKGKVGRPRRSRD</sequence>
<dbReference type="GO" id="GO:0046872">
    <property type="term" value="F:metal ion binding"/>
    <property type="evidence" value="ECO:0007669"/>
    <property type="project" value="UniProtKB-KW"/>
</dbReference>
<comment type="caution">
    <text evidence="8">The sequence shown here is derived from an EMBL/GenBank/DDBJ whole genome shotgun (WGS) entry which is preliminary data.</text>
</comment>
<keyword evidence="2" id="KW-0677">Repeat</keyword>
<dbReference type="PROSITE" id="PS00478">
    <property type="entry name" value="LIM_DOMAIN_1"/>
    <property type="match status" value="1"/>
</dbReference>
<dbReference type="InterPro" id="IPR001781">
    <property type="entry name" value="Znf_LIM"/>
</dbReference>
<keyword evidence="3 5" id="KW-0862">Zinc</keyword>
<dbReference type="PANTHER" id="PTHR45787">
    <property type="entry name" value="LD11652P"/>
    <property type="match status" value="1"/>
</dbReference>
<gene>
    <name evidence="8" type="ORF">Fcan01_26226</name>
</gene>
<keyword evidence="1 5" id="KW-0479">Metal-binding</keyword>
<protein>
    <submittedName>
        <fullName evidence="8">LIM domain transcription factor LMO4.1</fullName>
    </submittedName>
</protein>
<feature type="compositionally biased region" description="Low complexity" evidence="6">
    <location>
        <begin position="31"/>
        <end position="48"/>
    </location>
</feature>
<dbReference type="InterPro" id="IPR050945">
    <property type="entry name" value="LMO_RBTN_TF"/>
</dbReference>
<evidence type="ECO:0000259" key="7">
    <source>
        <dbReference type="PROSITE" id="PS50023"/>
    </source>
</evidence>
<feature type="compositionally biased region" description="Basic residues" evidence="6">
    <location>
        <begin position="272"/>
        <end position="284"/>
    </location>
</feature>
<accession>A0A226D262</accession>
<dbReference type="EMBL" id="LNIX01000042">
    <property type="protein sequence ID" value="OXA38964.1"/>
    <property type="molecule type" value="Genomic_DNA"/>
</dbReference>